<dbReference type="SUPFAM" id="SSF53955">
    <property type="entry name" value="Lysozyme-like"/>
    <property type="match status" value="1"/>
</dbReference>
<evidence type="ECO:0000256" key="2">
    <source>
        <dbReference type="SAM" id="SignalP"/>
    </source>
</evidence>
<gene>
    <name evidence="4" type="ORF">ACFQ39_03090</name>
</gene>
<evidence type="ECO:0000256" key="1">
    <source>
        <dbReference type="ARBA" id="ARBA00007734"/>
    </source>
</evidence>
<proteinExistence type="inferred from homology"/>
<dbReference type="PROSITE" id="PS51782">
    <property type="entry name" value="LYSM"/>
    <property type="match status" value="1"/>
</dbReference>
<evidence type="ECO:0000313" key="4">
    <source>
        <dbReference type="EMBL" id="MFD1314589.1"/>
    </source>
</evidence>
<dbReference type="CDD" id="cd00118">
    <property type="entry name" value="LysM"/>
    <property type="match status" value="1"/>
</dbReference>
<reference evidence="5" key="1">
    <citation type="journal article" date="2019" name="Int. J. Syst. Evol. Microbiol.">
        <title>The Global Catalogue of Microorganisms (GCM) 10K type strain sequencing project: providing services to taxonomists for standard genome sequencing and annotation.</title>
        <authorList>
            <consortium name="The Broad Institute Genomics Platform"/>
            <consortium name="The Broad Institute Genome Sequencing Center for Infectious Disease"/>
            <person name="Wu L."/>
            <person name="Ma J."/>
        </authorList>
    </citation>
    <scope>NUCLEOTIDE SEQUENCE [LARGE SCALE GENOMIC DNA]</scope>
    <source>
        <strain evidence="5">CCUG 61485</strain>
    </source>
</reference>
<accession>A0ABW3XZ26</accession>
<comment type="similarity">
    <text evidence="1">Belongs to the transglycosylase Slt family.</text>
</comment>
<dbReference type="Gene3D" id="3.10.350.10">
    <property type="entry name" value="LysM domain"/>
    <property type="match status" value="1"/>
</dbReference>
<dbReference type="RefSeq" id="WP_377176338.1">
    <property type="nucleotide sequence ID" value="NZ_JBHTMY010000002.1"/>
</dbReference>
<organism evidence="4 5">
    <name type="scientific">Namhaeicola litoreus</name>
    <dbReference type="NCBI Taxonomy" id="1052145"/>
    <lineage>
        <taxon>Bacteria</taxon>
        <taxon>Pseudomonadati</taxon>
        <taxon>Bacteroidota</taxon>
        <taxon>Flavobacteriia</taxon>
        <taxon>Flavobacteriales</taxon>
        <taxon>Flavobacteriaceae</taxon>
        <taxon>Namhaeicola</taxon>
    </lineage>
</organism>
<feature type="signal peptide" evidence="2">
    <location>
        <begin position="1"/>
        <end position="21"/>
    </location>
</feature>
<keyword evidence="5" id="KW-1185">Reference proteome</keyword>
<dbReference type="SMART" id="SM00257">
    <property type="entry name" value="LysM"/>
    <property type="match status" value="2"/>
</dbReference>
<feature type="domain" description="LysM" evidence="3">
    <location>
        <begin position="377"/>
        <end position="422"/>
    </location>
</feature>
<dbReference type="EMBL" id="JBHTMY010000002">
    <property type="protein sequence ID" value="MFD1314589.1"/>
    <property type="molecule type" value="Genomic_DNA"/>
</dbReference>
<evidence type="ECO:0000259" key="3">
    <source>
        <dbReference type="PROSITE" id="PS51782"/>
    </source>
</evidence>
<evidence type="ECO:0000313" key="5">
    <source>
        <dbReference type="Proteomes" id="UP001597201"/>
    </source>
</evidence>
<dbReference type="InterPro" id="IPR023346">
    <property type="entry name" value="Lysozyme-like_dom_sf"/>
</dbReference>
<keyword evidence="2" id="KW-0732">Signal</keyword>
<protein>
    <submittedName>
        <fullName evidence="4">Transglycosylase SLT domain-containing protein</fullName>
    </submittedName>
</protein>
<name>A0ABW3XZ26_9FLAO</name>
<dbReference type="PANTHER" id="PTHR37423">
    <property type="entry name" value="SOLUBLE LYTIC MUREIN TRANSGLYCOSYLASE-RELATED"/>
    <property type="match status" value="1"/>
</dbReference>
<dbReference type="CDD" id="cd16894">
    <property type="entry name" value="MltD-like"/>
    <property type="match status" value="1"/>
</dbReference>
<dbReference type="InterPro" id="IPR036779">
    <property type="entry name" value="LysM_dom_sf"/>
</dbReference>
<dbReference type="Pfam" id="PF01476">
    <property type="entry name" value="LysM"/>
    <property type="match status" value="1"/>
</dbReference>
<dbReference type="PANTHER" id="PTHR37423:SF2">
    <property type="entry name" value="MEMBRANE-BOUND LYTIC MUREIN TRANSGLYCOSYLASE C"/>
    <property type="match status" value="1"/>
</dbReference>
<dbReference type="Gene3D" id="1.10.530.10">
    <property type="match status" value="1"/>
</dbReference>
<dbReference type="InterPro" id="IPR008258">
    <property type="entry name" value="Transglycosylase_SLT_dom_1"/>
</dbReference>
<feature type="chain" id="PRO_5047422926" evidence="2">
    <location>
        <begin position="22"/>
        <end position="425"/>
    </location>
</feature>
<dbReference type="InterPro" id="IPR018392">
    <property type="entry name" value="LysM"/>
</dbReference>
<sequence length="425" mass="49269">MKKIGLILLLIFQANALSTIAQNNFQGSYQELNFADEIDLKWLALYYRSFKNGNEELTQNYTSINAEEIKKNLNYLKERTPLPLQYNPIIENVIRLYLTDGLETLENIKDRSAYFFPVFDSYLAQYNLPLEMKYLAVVESALKTDALSHSGARGIWQFMLGTARMYQLKIDSYVDERKDIFSSTKAACEYLSVLHSMFGDWNLAIAAYNCGPGNVTKAIRRAGGQKDYWQIRPFLPKETQAYVPAFYATLYIFEQSDKYLKSVNQNGISFFETDTIHVKKQLNLNEIEKHLQIKNQLLSQLNPKYTKNVIPKNEYLTLPKSLVSNFIQFESGLFNDNQYVEIVKNTHTPEHKKEIIELNNSKQTELGTVRKSDFKIETYVVKEGDSLFKISRLYPNVSINQLRTWNNIWGVNYVKPGTKLLIYKS</sequence>
<dbReference type="SUPFAM" id="SSF54106">
    <property type="entry name" value="LysM domain"/>
    <property type="match status" value="1"/>
</dbReference>
<comment type="caution">
    <text evidence="4">The sequence shown here is derived from an EMBL/GenBank/DDBJ whole genome shotgun (WGS) entry which is preliminary data.</text>
</comment>
<dbReference type="Proteomes" id="UP001597201">
    <property type="component" value="Unassembled WGS sequence"/>
</dbReference>
<dbReference type="Pfam" id="PF01464">
    <property type="entry name" value="SLT"/>
    <property type="match status" value="1"/>
</dbReference>